<reference evidence="2 3" key="1">
    <citation type="submission" date="2018-01" db="EMBL/GenBank/DDBJ databases">
        <title>Bacillales members from the olive rhizosphere are effective biological control agents against Verticillium dahliae.</title>
        <authorList>
            <person name="Gomez-Lama C."/>
            <person name="Legarda G."/>
            <person name="Ruano-Rosa D."/>
            <person name="Pizarro-Tobias P."/>
            <person name="Valverde-Corredor A."/>
            <person name="Niqui J.L."/>
            <person name="Trivino J.C."/>
            <person name="Roca A."/>
            <person name="Mercado-Blanco J."/>
        </authorList>
    </citation>
    <scope>NUCLEOTIDE SEQUENCE [LARGE SCALE GENOMIC DNA]</scope>
    <source>
        <strain evidence="2 3">PIC167</strain>
    </source>
</reference>
<evidence type="ECO:0000313" key="3">
    <source>
        <dbReference type="Proteomes" id="UP000308114"/>
    </source>
</evidence>
<sequence>MKWYHKAIYSLVNSILPAAIKRQMMGVGRTTVLKNSNPWGIFNWLPKKYQQAHNFEGTPSSNVVVKEQSQAIALKENPYTNWSKELIVKHIGTVEELIEILNSDINKYEKSLTDIDRKIGAAGDDQRLIERIEKSATKTKKELQESKDSLLEHKKELEQLKAALATK</sequence>
<gene>
    <name evidence="2" type="ORF">C1I60_22535</name>
</gene>
<dbReference type="AlphaFoldDB" id="A0A4U2PRX8"/>
<protein>
    <submittedName>
        <fullName evidence="2">Uncharacterized protein</fullName>
    </submittedName>
</protein>
<accession>A0A4U2PRX8</accession>
<evidence type="ECO:0000313" key="2">
    <source>
        <dbReference type="EMBL" id="TKH42077.1"/>
    </source>
</evidence>
<dbReference type="EMBL" id="PNXQ01000016">
    <property type="protein sequence ID" value="TKH42077.1"/>
    <property type="molecule type" value="Genomic_DNA"/>
</dbReference>
<organism evidence="2 3">
    <name type="scientific">Paenibacillus terrae</name>
    <dbReference type="NCBI Taxonomy" id="159743"/>
    <lineage>
        <taxon>Bacteria</taxon>
        <taxon>Bacillati</taxon>
        <taxon>Bacillota</taxon>
        <taxon>Bacilli</taxon>
        <taxon>Bacillales</taxon>
        <taxon>Paenibacillaceae</taxon>
        <taxon>Paenibacillus</taxon>
    </lineage>
</organism>
<proteinExistence type="predicted"/>
<feature type="coiled-coil region" evidence="1">
    <location>
        <begin position="98"/>
        <end position="167"/>
    </location>
</feature>
<name>A0A4U2PRX8_9BACL</name>
<keyword evidence="1" id="KW-0175">Coiled coil</keyword>
<dbReference type="RefSeq" id="WP_137063697.1">
    <property type="nucleotide sequence ID" value="NZ_PNXQ01000016.1"/>
</dbReference>
<comment type="caution">
    <text evidence="2">The sequence shown here is derived from an EMBL/GenBank/DDBJ whole genome shotgun (WGS) entry which is preliminary data.</text>
</comment>
<dbReference type="Proteomes" id="UP000308114">
    <property type="component" value="Unassembled WGS sequence"/>
</dbReference>
<evidence type="ECO:0000256" key="1">
    <source>
        <dbReference type="SAM" id="Coils"/>
    </source>
</evidence>